<feature type="domain" description="AMP-dependent synthetase/ligase" evidence="3">
    <location>
        <begin position="69"/>
        <end position="538"/>
    </location>
</feature>
<name>A0A1A8YJ47_PLAOA</name>
<dbReference type="Pfam" id="PF00501">
    <property type="entry name" value="AMP-binding"/>
    <property type="match status" value="1"/>
</dbReference>
<evidence type="ECO:0000313" key="6">
    <source>
        <dbReference type="Proteomes" id="UP000078550"/>
    </source>
</evidence>
<proteinExistence type="predicted"/>
<gene>
    <name evidence="4" type="ORF">POVWA1_007710</name>
    <name evidence="5" type="ORF">POVWA2_095300</name>
</gene>
<feature type="region of interest" description="Disordered" evidence="1">
    <location>
        <begin position="209"/>
        <end position="243"/>
    </location>
</feature>
<feature type="compositionally biased region" description="Basic and acidic residues" evidence="1">
    <location>
        <begin position="209"/>
        <end position="221"/>
    </location>
</feature>
<dbReference type="EMBL" id="FLRD01000022">
    <property type="protein sequence ID" value="SBT31560.1"/>
    <property type="molecule type" value="Genomic_DNA"/>
</dbReference>
<sequence length="732" mass="83879">MVVFNLFIAVVYLLQMQLYNAQEREKVGVYAKVTTKPCTEQESNEYIGKDYDNKALDYKYDHLFKLIQDNNKSRGDKHAVIELEDGEPRYYCTYKELLEKALCFSNVLNNAHGGVPAKKYKEEQNNGTFRLLGIYGSNSANWITSDLACMASGITSLVMHSKFSVPEVVDILNEAELEWLCLDLNLVKDLLSHIKELPHLKHLIILDHFPRPPSETNERKRQGNNMRGGKNEEKSKENFTEKDKEKLKELMKLKVEAKKLGLTVSEFDNLTKTPPKTPPKPNKSPKFVTTIVYTSGTSGRPKGVMLTNSSVYYTIVPLSKHTVFNSFDTGNHISYLPLSHVFERVAVYLSLYLGTEIKVWSKDLSYFAHDLHASRVNGIGGVPKVFNRIYSNIMVEIEKLPKMKRFIVKKIISMRKSNHNGKFSKFLESVTHISEKIRDKVNPNLSVIVCGGGKISPTVENELCVLLDVNLYQGYGLTETSGPLFLQNSKDYSVNNLGHPISPNTFFKLVTWETYNSKGKIPKGELLLKSEQLFAGYFLRKDETEKSFTKDGFYKTGDVVQVNPNGSLTFLDRSKGLVKLSQGEYIETEMLNNLYSELLFVNYCVVYGEDSFDGPLAIISVDKDILAKCLADDNILKKLGITEKQFLEELNDEKLNQDVYVDYVKQKMLELYKKTNLNRYNIINHVYLTCKVWDTTNYLTPTFKVRRFNVFKDFSFFIDKIREYYKAKLVSK</sequence>
<dbReference type="EMBL" id="FLRE01003246">
    <property type="protein sequence ID" value="SBT59353.1"/>
    <property type="molecule type" value="Genomic_DNA"/>
</dbReference>
<dbReference type="GO" id="GO:0004467">
    <property type="term" value="F:long-chain fatty acid-CoA ligase activity"/>
    <property type="evidence" value="ECO:0007669"/>
    <property type="project" value="TreeGrafter"/>
</dbReference>
<evidence type="ECO:0000256" key="1">
    <source>
        <dbReference type="SAM" id="MobiDB-lite"/>
    </source>
</evidence>
<dbReference type="Proteomes" id="UP000078555">
    <property type="component" value="Unassembled WGS sequence"/>
</dbReference>
<feature type="compositionally biased region" description="Basic and acidic residues" evidence="1">
    <location>
        <begin position="229"/>
        <end position="243"/>
    </location>
</feature>
<dbReference type="PANTHER" id="PTHR43272">
    <property type="entry name" value="LONG-CHAIN-FATTY-ACID--COA LIGASE"/>
    <property type="match status" value="1"/>
</dbReference>
<dbReference type="Gene3D" id="3.40.50.12780">
    <property type="entry name" value="N-terminal domain of ligase-like"/>
    <property type="match status" value="1"/>
</dbReference>
<dbReference type="SUPFAM" id="SSF56801">
    <property type="entry name" value="Acetyl-CoA synthetase-like"/>
    <property type="match status" value="1"/>
</dbReference>
<dbReference type="PANTHER" id="PTHR43272:SF3">
    <property type="entry name" value="LONG CHAIN ACYL-COA SYNTHETASE 4"/>
    <property type="match status" value="1"/>
</dbReference>
<dbReference type="InterPro" id="IPR000873">
    <property type="entry name" value="AMP-dep_synth/lig_dom"/>
</dbReference>
<dbReference type="AlphaFoldDB" id="A0A1A8YJ47"/>
<dbReference type="GO" id="GO:0005783">
    <property type="term" value="C:endoplasmic reticulum"/>
    <property type="evidence" value="ECO:0007669"/>
    <property type="project" value="TreeGrafter"/>
</dbReference>
<accession>A0A1A8YJ47</accession>
<evidence type="ECO:0000313" key="4">
    <source>
        <dbReference type="EMBL" id="SBT31560.1"/>
    </source>
</evidence>
<dbReference type="GO" id="GO:0016020">
    <property type="term" value="C:membrane"/>
    <property type="evidence" value="ECO:0007669"/>
    <property type="project" value="TreeGrafter"/>
</dbReference>
<feature type="chain" id="PRO_5015059865" evidence="2">
    <location>
        <begin position="22"/>
        <end position="732"/>
    </location>
</feature>
<reference evidence="4" key="1">
    <citation type="submission" date="2016-05" db="EMBL/GenBank/DDBJ databases">
        <authorList>
            <person name="Lavstsen T."/>
            <person name="Jespersen J.S."/>
        </authorList>
    </citation>
    <scope>NUCLEOTIDE SEQUENCE [LARGE SCALE GENOMIC DNA]</scope>
</reference>
<evidence type="ECO:0000256" key="2">
    <source>
        <dbReference type="SAM" id="SignalP"/>
    </source>
</evidence>
<evidence type="ECO:0000259" key="3">
    <source>
        <dbReference type="Pfam" id="PF00501"/>
    </source>
</evidence>
<dbReference type="PROSITE" id="PS00455">
    <property type="entry name" value="AMP_BINDING"/>
    <property type="match status" value="1"/>
</dbReference>
<dbReference type="Proteomes" id="UP000078550">
    <property type="component" value="Unassembled WGS sequence"/>
</dbReference>
<evidence type="ECO:0000313" key="7">
    <source>
        <dbReference type="Proteomes" id="UP000078555"/>
    </source>
</evidence>
<reference evidence="6 7" key="2">
    <citation type="submission" date="2016-05" db="EMBL/GenBank/DDBJ databases">
        <authorList>
            <person name="Naeem Raeece"/>
        </authorList>
    </citation>
    <scope>NUCLEOTIDE SEQUENCE [LARGE SCALE GENOMIC DNA]</scope>
</reference>
<dbReference type="InterPro" id="IPR020845">
    <property type="entry name" value="AMP-binding_CS"/>
</dbReference>
<keyword evidence="2" id="KW-0732">Signal</keyword>
<feature type="signal peptide" evidence="2">
    <location>
        <begin position="1"/>
        <end position="21"/>
    </location>
</feature>
<organism evidence="4 7">
    <name type="scientific">Plasmodium ovale wallikeri</name>
    <dbReference type="NCBI Taxonomy" id="864142"/>
    <lineage>
        <taxon>Eukaryota</taxon>
        <taxon>Sar</taxon>
        <taxon>Alveolata</taxon>
        <taxon>Apicomplexa</taxon>
        <taxon>Aconoidasida</taxon>
        <taxon>Haemosporida</taxon>
        <taxon>Plasmodiidae</taxon>
        <taxon>Plasmodium</taxon>
        <taxon>Plasmodium (Plasmodium)</taxon>
    </lineage>
</organism>
<keyword evidence="7" id="KW-1185">Reference proteome</keyword>
<protein>
    <submittedName>
        <fullName evidence="4">ATP-dependent acyl-CoA synthetase, putative</fullName>
    </submittedName>
</protein>
<evidence type="ECO:0000313" key="5">
    <source>
        <dbReference type="EMBL" id="SBT59353.1"/>
    </source>
</evidence>
<dbReference type="InterPro" id="IPR042099">
    <property type="entry name" value="ANL_N_sf"/>
</dbReference>